<dbReference type="Pfam" id="PF19150">
    <property type="entry name" value="DUF5832"/>
    <property type="match status" value="1"/>
</dbReference>
<evidence type="ECO:0000313" key="2">
    <source>
        <dbReference type="EMBL" id="AGE53957.1"/>
    </source>
</evidence>
<dbReference type="Proteomes" id="UP000247091">
    <property type="component" value="Segment"/>
</dbReference>
<organism evidence="2 3">
    <name type="scientific">Paramecium bursaria Chlorella virus IL3A</name>
    <name type="common">PBCV-IL3A</name>
    <dbReference type="NCBI Taxonomy" id="46019"/>
    <lineage>
        <taxon>Viruses</taxon>
        <taxon>Varidnaviria</taxon>
        <taxon>Bamfordvirae</taxon>
        <taxon>Nucleocytoviricota</taxon>
        <taxon>Megaviricetes</taxon>
        <taxon>Algavirales</taxon>
        <taxon>Phycodnaviridae</taxon>
        <taxon>Chlorovirus</taxon>
        <taxon>Chlorovirus illinoense</taxon>
    </lineage>
</organism>
<evidence type="ECO:0000256" key="1">
    <source>
        <dbReference type="SAM" id="MobiDB-lite"/>
    </source>
</evidence>
<proteinExistence type="predicted"/>
<accession>M1HQ09</accession>
<reference evidence="2 3" key="1">
    <citation type="submission" date="2012-10" db="EMBL/GenBank/DDBJ databases">
        <title>Towards defining the chloroviruses: a genomic journey through a genus of large DNA viruses.</title>
        <authorList>
            <person name="Jeanniard A."/>
            <person name="Dunigan D.D."/>
            <person name="Gurnon J.R."/>
            <person name="Agarkova I."/>
            <person name="Kang M."/>
            <person name="Vitek J."/>
            <person name="Duncan G."/>
            <person name="McClung O.W."/>
            <person name="Larsen M."/>
            <person name="Claverie J.-M."/>
            <person name="Van Etten J.L."/>
            <person name="Blanc G."/>
        </authorList>
    </citation>
    <scope>NUCLEOTIDE SEQUENCE [LARGE SCALE GENOMIC DNA]</scope>
</reference>
<feature type="compositionally biased region" description="Basic and acidic residues" evidence="1">
    <location>
        <begin position="135"/>
        <end position="147"/>
    </location>
</feature>
<name>M1HQ09_PBCVI</name>
<gene>
    <name evidence="2" type="primary">IL-3A_532R</name>
    <name evidence="2" type="ORF">PBCVIL3A_532R</name>
</gene>
<evidence type="ECO:0000313" key="3">
    <source>
        <dbReference type="Proteomes" id="UP000247091"/>
    </source>
</evidence>
<sequence>MSSSKMPLKELPVGLSLEPDYITIPGQNFALVSFVGPEYCSQKSNRFAMKIRGVFATEEEAGAYVKRLQRSGDNSVDIFLMSLYNWCPCPPNPMEIETQEYQEEFLQDLMKGYAESQRSAKELFNERKERVMKEGLDANLAPEERIPKPSGPLPAPAKLPQLEIKTITEDTEKVEDTEEAGTSASHAVEKIFEQDDPWTARNK</sequence>
<feature type="region of interest" description="Disordered" evidence="1">
    <location>
        <begin position="135"/>
        <end position="203"/>
    </location>
</feature>
<organismHost>
    <name type="scientific">Chlorella</name>
    <dbReference type="NCBI Taxonomy" id="3071"/>
</organismHost>
<protein>
    <submittedName>
        <fullName evidence="2">Uncharacterized protein</fullName>
    </submittedName>
</protein>
<dbReference type="EMBL" id="JX997169">
    <property type="protein sequence ID" value="AGE53957.1"/>
    <property type="molecule type" value="Genomic_DNA"/>
</dbReference>
<dbReference type="InterPro" id="IPR043872">
    <property type="entry name" value="DUF5832"/>
</dbReference>